<gene>
    <name evidence="7" type="ORF">AURMO_00638</name>
</gene>
<keyword evidence="8" id="KW-1185">Reference proteome</keyword>
<comment type="similarity">
    <text evidence="2 6">Belongs to the FPP/GGPP synthase family.</text>
</comment>
<name>A0A2Z3RWU0_9MICO</name>
<evidence type="ECO:0000313" key="7">
    <source>
        <dbReference type="EMBL" id="AWR21249.1"/>
    </source>
</evidence>
<dbReference type="AlphaFoldDB" id="A0A2Z3RWU0"/>
<keyword evidence="3 6" id="KW-0808">Transferase</keyword>
<evidence type="ECO:0000256" key="4">
    <source>
        <dbReference type="ARBA" id="ARBA00022723"/>
    </source>
</evidence>
<dbReference type="Pfam" id="PF00348">
    <property type="entry name" value="polyprenyl_synt"/>
    <property type="match status" value="1"/>
</dbReference>
<keyword evidence="5" id="KW-0460">Magnesium</keyword>
<dbReference type="InterPro" id="IPR000092">
    <property type="entry name" value="Polyprenyl_synt"/>
</dbReference>
<keyword evidence="4" id="KW-0479">Metal-binding</keyword>
<dbReference type="SFLD" id="SFLDS00005">
    <property type="entry name" value="Isoprenoid_Synthase_Type_I"/>
    <property type="match status" value="1"/>
</dbReference>
<dbReference type="Proteomes" id="UP000246894">
    <property type="component" value="Chromosome"/>
</dbReference>
<dbReference type="PANTHER" id="PTHR12001:SF85">
    <property type="entry name" value="SHORT CHAIN ISOPRENYL DIPHOSPHATE SYNTHASE"/>
    <property type="match status" value="1"/>
</dbReference>
<sequence>MRDQDTWVERVNTRLDQFITDRESIVREVSPDLEPFLEFSREFLSGGKRFRARCALLGYGTQNESTPDHVIDVASALEIFHAAALVHDDIMDKSDTRRGAPSAHRRFEKLHRESGWAGTSEDFGTSSALLFGDLLLAFSDELFSTGIAAETNRPAVRASRIEFDRMRIDVTAGQYLDIVEERAWPVIDKLDALTRAQRVVVYKSAKYSIEAPLVIGAALGGATPEQLESLRAIGLPLGIAFQLRDDLLGVFGDPAVTGKPAGDDLREGKRTVLIALAQQELPATAIRLMDELLGDSDLDDSQISMLQATLTNTGAVDKLEEVIEQQVVLAQKAIASAGFSELATQGLTQLAALVSQRAS</sequence>
<dbReference type="RefSeq" id="WP_110233109.1">
    <property type="nucleotide sequence ID" value="NZ_CP023994.1"/>
</dbReference>
<protein>
    <submittedName>
        <fullName evidence="7">Hexaprenyl-diphosphate synthase large subunit ((2E,6E)-farnesyl-diphosphate specific)</fullName>
        <ecNumber evidence="7">2.5.1.83</ecNumber>
    </submittedName>
</protein>
<dbReference type="InterPro" id="IPR033749">
    <property type="entry name" value="Polyprenyl_synt_CS"/>
</dbReference>
<dbReference type="GO" id="GO:0008299">
    <property type="term" value="P:isoprenoid biosynthetic process"/>
    <property type="evidence" value="ECO:0007669"/>
    <property type="project" value="InterPro"/>
</dbReference>
<dbReference type="PROSITE" id="PS00444">
    <property type="entry name" value="POLYPRENYL_SYNTHASE_2"/>
    <property type="match status" value="1"/>
</dbReference>
<comment type="cofactor">
    <cofactor evidence="1">
        <name>Mg(2+)</name>
        <dbReference type="ChEBI" id="CHEBI:18420"/>
    </cofactor>
</comment>
<dbReference type="EMBL" id="CP023994">
    <property type="protein sequence ID" value="AWR21249.1"/>
    <property type="molecule type" value="Genomic_DNA"/>
</dbReference>
<proteinExistence type="inferred from homology"/>
<dbReference type="InterPro" id="IPR008949">
    <property type="entry name" value="Isoprenoid_synthase_dom_sf"/>
</dbReference>
<dbReference type="OrthoDB" id="4497239at2"/>
<evidence type="ECO:0000256" key="5">
    <source>
        <dbReference type="ARBA" id="ARBA00022842"/>
    </source>
</evidence>
<dbReference type="SFLD" id="SFLDG01017">
    <property type="entry name" value="Polyprenyl_Transferase_Like"/>
    <property type="match status" value="1"/>
</dbReference>
<dbReference type="CDD" id="cd00685">
    <property type="entry name" value="Trans_IPPS_HT"/>
    <property type="match status" value="1"/>
</dbReference>
<evidence type="ECO:0000256" key="1">
    <source>
        <dbReference type="ARBA" id="ARBA00001946"/>
    </source>
</evidence>
<dbReference type="PROSITE" id="PS00723">
    <property type="entry name" value="POLYPRENYL_SYNTHASE_1"/>
    <property type="match status" value="1"/>
</dbReference>
<accession>A0A2Z3RWU0</accession>
<organism evidence="7 8">
    <name type="scientific">Aurantimicrobium photophilum</name>
    <dbReference type="NCBI Taxonomy" id="1987356"/>
    <lineage>
        <taxon>Bacteria</taxon>
        <taxon>Bacillati</taxon>
        <taxon>Actinomycetota</taxon>
        <taxon>Actinomycetes</taxon>
        <taxon>Micrococcales</taxon>
        <taxon>Microbacteriaceae</taxon>
        <taxon>Aurantimicrobium</taxon>
    </lineage>
</organism>
<evidence type="ECO:0000256" key="6">
    <source>
        <dbReference type="RuleBase" id="RU004466"/>
    </source>
</evidence>
<dbReference type="GO" id="GO:0036423">
    <property type="term" value="F:hexaprenyl-diphosphate synthase ((2E,6E)-farnesyl-diphosphate specific) activity"/>
    <property type="evidence" value="ECO:0007669"/>
    <property type="project" value="UniProtKB-EC"/>
</dbReference>
<evidence type="ECO:0000256" key="2">
    <source>
        <dbReference type="ARBA" id="ARBA00006706"/>
    </source>
</evidence>
<dbReference type="GO" id="GO:0046872">
    <property type="term" value="F:metal ion binding"/>
    <property type="evidence" value="ECO:0007669"/>
    <property type="project" value="UniProtKB-KW"/>
</dbReference>
<evidence type="ECO:0000256" key="3">
    <source>
        <dbReference type="ARBA" id="ARBA00022679"/>
    </source>
</evidence>
<reference evidence="7 8" key="1">
    <citation type="submission" date="2017-10" db="EMBL/GenBank/DDBJ databases">
        <title>Genome of an Actinobacterium that displays light-enhanced growth.</title>
        <authorList>
            <person name="Maresca J.A."/>
            <person name="Hempel P."/>
            <person name="Shevchenko O."/>
            <person name="Miller K.J."/>
            <person name="Hahn M.W."/>
        </authorList>
    </citation>
    <scope>NUCLEOTIDE SEQUENCE [LARGE SCALE GENOMIC DNA]</scope>
    <source>
        <strain evidence="7 8">MWH-Mo1</strain>
    </source>
</reference>
<dbReference type="EC" id="2.5.1.83" evidence="7"/>
<dbReference type="SUPFAM" id="SSF48576">
    <property type="entry name" value="Terpenoid synthases"/>
    <property type="match status" value="1"/>
</dbReference>
<evidence type="ECO:0000313" key="8">
    <source>
        <dbReference type="Proteomes" id="UP000246894"/>
    </source>
</evidence>
<dbReference type="Gene3D" id="1.10.600.10">
    <property type="entry name" value="Farnesyl Diphosphate Synthase"/>
    <property type="match status" value="1"/>
</dbReference>
<dbReference type="KEGG" id="aum:AURMO_00638"/>
<dbReference type="PANTHER" id="PTHR12001">
    <property type="entry name" value="GERANYLGERANYL PYROPHOSPHATE SYNTHASE"/>
    <property type="match status" value="1"/>
</dbReference>